<feature type="active site" evidence="13">
    <location>
        <position position="128"/>
    </location>
</feature>
<evidence type="ECO:0000256" key="8">
    <source>
        <dbReference type="ARBA" id="ARBA00022801"/>
    </source>
</evidence>
<dbReference type="EMBL" id="CP001708">
    <property type="protein sequence ID" value="ACV29308.1"/>
    <property type="molecule type" value="Genomic_DNA"/>
</dbReference>
<dbReference type="GO" id="GO:0009002">
    <property type="term" value="F:serine-type D-Ala-D-Ala carboxypeptidase activity"/>
    <property type="evidence" value="ECO:0007669"/>
    <property type="project" value="UniProtKB-EC"/>
</dbReference>
<feature type="signal peptide" evidence="16">
    <location>
        <begin position="1"/>
        <end position="25"/>
    </location>
</feature>
<evidence type="ECO:0000313" key="18">
    <source>
        <dbReference type="EMBL" id="ACV29308.1"/>
    </source>
</evidence>
<evidence type="ECO:0000256" key="6">
    <source>
        <dbReference type="ARBA" id="ARBA00022670"/>
    </source>
</evidence>
<comment type="function">
    <text evidence="1">Removes C-terminal D-alanyl residues from sugar-peptide cell wall precursors.</text>
</comment>
<evidence type="ECO:0000256" key="2">
    <source>
        <dbReference type="ARBA" id="ARBA00004752"/>
    </source>
</evidence>
<evidence type="ECO:0000256" key="14">
    <source>
        <dbReference type="PIRSR" id="PIRSR618044-2"/>
    </source>
</evidence>
<evidence type="ECO:0000256" key="4">
    <source>
        <dbReference type="ARBA" id="ARBA00012448"/>
    </source>
</evidence>
<dbReference type="InterPro" id="IPR012907">
    <property type="entry name" value="Peptidase_S11_C"/>
</dbReference>
<dbReference type="RefSeq" id="WP_015778207.1">
    <property type="nucleotide sequence ID" value="NC_013171.1"/>
</dbReference>
<dbReference type="Pfam" id="PF00768">
    <property type="entry name" value="Peptidase_S11"/>
    <property type="match status" value="1"/>
</dbReference>
<evidence type="ECO:0000256" key="9">
    <source>
        <dbReference type="ARBA" id="ARBA00022960"/>
    </source>
</evidence>
<feature type="active site" description="Acyl-ester intermediate" evidence="13">
    <location>
        <position position="65"/>
    </location>
</feature>
<dbReference type="InterPro" id="IPR012338">
    <property type="entry name" value="Beta-lactam/transpept-like"/>
</dbReference>
<keyword evidence="10" id="KW-0573">Peptidoglycan synthesis</keyword>
<evidence type="ECO:0000256" key="10">
    <source>
        <dbReference type="ARBA" id="ARBA00022984"/>
    </source>
</evidence>
<feature type="binding site" evidence="14">
    <location>
        <position position="235"/>
    </location>
    <ligand>
        <name>substrate</name>
    </ligand>
</feature>
<comment type="similarity">
    <text evidence="3 15">Belongs to the peptidase S11 family.</text>
</comment>
<dbReference type="OrthoDB" id="9791132at2"/>
<evidence type="ECO:0000256" key="5">
    <source>
        <dbReference type="ARBA" id="ARBA00022645"/>
    </source>
</evidence>
<dbReference type="GO" id="GO:0006508">
    <property type="term" value="P:proteolysis"/>
    <property type="evidence" value="ECO:0007669"/>
    <property type="project" value="UniProtKB-KW"/>
</dbReference>
<dbReference type="SMART" id="SM00936">
    <property type="entry name" value="PBP5_C"/>
    <property type="match status" value="1"/>
</dbReference>
<dbReference type="EC" id="3.4.16.4" evidence="4"/>
<dbReference type="KEGG" id="apr:Apre_1285"/>
<keyword evidence="8 18" id="KW-0378">Hydrolase</keyword>
<dbReference type="AlphaFoldDB" id="C7RDP5"/>
<sequence>MKIKKNITALILSLILILTGTTSLAAGEGRVVGLDDNVTAYLIGNQENGDIYYEKNADEALPMASLTKLMTFLLVRDAMDAGKIDLNTSVKADKRAEELTSWEYSALGLKENESYSVEELLQGLIAVSGNDCAHLLAKTVAGSEDKFAQMMNQKAKDLGLTSQKYYNASGIGTDDGKENKSSARDLFKLSSEIVKKYPDILRYSTMDEVNIPGKGIRKNSTIPLRGEIKGVDGLKTGTTDQAGYCLVTTTDMKELDGNDEFRTIGVVMGADQKDTRDSVMSDLIYYVSRYYSCEKVLDTNKSLDTIDEISAKQGYIELYPKENLSIISKDDKKVATKISLKDKIKAPIKEGEVLGQVDVSYGNEDHTIDLIAKKDVEEASLFSKIKRNIENNINFLIQVLIAR</sequence>
<keyword evidence="5 18" id="KW-0121">Carboxypeptidase</keyword>
<dbReference type="SUPFAM" id="SSF56601">
    <property type="entry name" value="beta-lactamase/transpeptidase-like"/>
    <property type="match status" value="1"/>
</dbReference>
<proteinExistence type="inferred from homology"/>
<organism evidence="18 19">
    <name type="scientific">Anaerococcus prevotii (strain ATCC 9321 / DSM 20548 / JCM 6508 / NCTC 11806 / PC1)</name>
    <name type="common">Peptostreptococcus prevotii</name>
    <name type="synonym">Peptococcus prevotii</name>
    <dbReference type="NCBI Taxonomy" id="525919"/>
    <lineage>
        <taxon>Bacteria</taxon>
        <taxon>Bacillati</taxon>
        <taxon>Bacillota</taxon>
        <taxon>Tissierellia</taxon>
        <taxon>Tissierellales</taxon>
        <taxon>Peptoniphilaceae</taxon>
        <taxon>Anaerococcus</taxon>
    </lineage>
</organism>
<dbReference type="HOGENOM" id="CLU_027070_8_1_9"/>
<keyword evidence="7 16" id="KW-0732">Signal</keyword>
<comment type="pathway">
    <text evidence="2">Cell wall biogenesis; peptidoglycan biosynthesis.</text>
</comment>
<evidence type="ECO:0000256" key="15">
    <source>
        <dbReference type="RuleBase" id="RU004016"/>
    </source>
</evidence>
<feature type="active site" description="Proton acceptor" evidence="13">
    <location>
        <position position="68"/>
    </location>
</feature>
<dbReference type="STRING" id="525919.Apre_1285"/>
<dbReference type="eggNOG" id="COG1686">
    <property type="taxonomic scope" value="Bacteria"/>
</dbReference>
<keyword evidence="11" id="KW-0961">Cell wall biogenesis/degradation</keyword>
<dbReference type="Gene3D" id="2.60.410.10">
    <property type="entry name" value="D-Ala-D-Ala carboxypeptidase, C-terminal domain"/>
    <property type="match status" value="1"/>
</dbReference>
<evidence type="ECO:0000256" key="11">
    <source>
        <dbReference type="ARBA" id="ARBA00023316"/>
    </source>
</evidence>
<dbReference type="InterPro" id="IPR001967">
    <property type="entry name" value="Peptidase_S11_N"/>
</dbReference>
<evidence type="ECO:0000256" key="13">
    <source>
        <dbReference type="PIRSR" id="PIRSR618044-1"/>
    </source>
</evidence>
<dbReference type="SUPFAM" id="SSF69189">
    <property type="entry name" value="Penicillin-binding protein associated domain"/>
    <property type="match status" value="1"/>
</dbReference>
<evidence type="ECO:0000259" key="17">
    <source>
        <dbReference type="SMART" id="SM00936"/>
    </source>
</evidence>
<dbReference type="UniPathway" id="UPA00219"/>
<evidence type="ECO:0000256" key="3">
    <source>
        <dbReference type="ARBA" id="ARBA00007164"/>
    </source>
</evidence>
<dbReference type="GO" id="GO:0008360">
    <property type="term" value="P:regulation of cell shape"/>
    <property type="evidence" value="ECO:0007669"/>
    <property type="project" value="UniProtKB-KW"/>
</dbReference>
<feature type="chain" id="PRO_5002983783" description="serine-type D-Ala-D-Ala carboxypeptidase" evidence="16">
    <location>
        <begin position="26"/>
        <end position="403"/>
    </location>
</feature>
<comment type="catalytic activity">
    <reaction evidence="12">
        <text>Preferential cleavage: (Ac)2-L-Lys-D-Ala-|-D-Ala. Also transpeptidation of peptidyl-alanyl moieties that are N-acyl substituents of D-alanine.</text>
        <dbReference type="EC" id="3.4.16.4"/>
    </reaction>
</comment>
<keyword evidence="9" id="KW-0133">Cell shape</keyword>
<dbReference type="Gene3D" id="3.40.710.10">
    <property type="entry name" value="DD-peptidase/beta-lactamase superfamily"/>
    <property type="match status" value="1"/>
</dbReference>
<evidence type="ECO:0000256" key="1">
    <source>
        <dbReference type="ARBA" id="ARBA00003217"/>
    </source>
</evidence>
<dbReference type="InterPro" id="IPR018044">
    <property type="entry name" value="Peptidase_S11"/>
</dbReference>
<gene>
    <name evidence="18" type="ordered locus">Apre_1285</name>
</gene>
<dbReference type="GO" id="GO:0009252">
    <property type="term" value="P:peptidoglycan biosynthetic process"/>
    <property type="evidence" value="ECO:0007669"/>
    <property type="project" value="UniProtKB-UniPathway"/>
</dbReference>
<reference evidence="18 19" key="1">
    <citation type="journal article" date="2009" name="Stand. Genomic Sci.">
        <title>Complete genome sequence of Anaerococcus prevotii type strain (PC1).</title>
        <authorList>
            <person name="Labutti K."/>
            <person name="Pukall R."/>
            <person name="Steenblock K."/>
            <person name="Glavina Del Rio T."/>
            <person name="Tice H."/>
            <person name="Copeland A."/>
            <person name="Cheng J.F."/>
            <person name="Lucas S."/>
            <person name="Chen F."/>
            <person name="Nolan M."/>
            <person name="Bruce D."/>
            <person name="Goodwin L."/>
            <person name="Pitluck S."/>
            <person name="Ivanova N."/>
            <person name="Mavromatis K."/>
            <person name="Ovchinnikova G."/>
            <person name="Pati A."/>
            <person name="Chen A."/>
            <person name="Palaniappan K."/>
            <person name="Land M."/>
            <person name="Hauser L."/>
            <person name="Chang Y.J."/>
            <person name="Jeffries C.D."/>
            <person name="Chain P."/>
            <person name="Saunders E."/>
            <person name="Brettin T."/>
            <person name="Detter J.C."/>
            <person name="Han C."/>
            <person name="Goker M."/>
            <person name="Bristow J."/>
            <person name="Eisen J.A."/>
            <person name="Markowitz V."/>
            <person name="Hugenholtz P."/>
            <person name="Kyrpides N.C."/>
            <person name="Klenk H.P."/>
            <person name="Lapidus A."/>
        </authorList>
    </citation>
    <scope>NUCLEOTIDE SEQUENCE [LARGE SCALE GENOMIC DNA]</scope>
    <source>
        <strain evidence="19">ATCC 9321 / DSM 20548 / JCM 6508 / NCTC 11806 / PC1</strain>
    </source>
</reference>
<dbReference type="PANTHER" id="PTHR21581">
    <property type="entry name" value="D-ALANYL-D-ALANINE CARBOXYPEPTIDASE"/>
    <property type="match status" value="1"/>
</dbReference>
<dbReference type="Proteomes" id="UP000002294">
    <property type="component" value="Chromosome"/>
</dbReference>
<dbReference type="PRINTS" id="PR00725">
    <property type="entry name" value="DADACBPTASE1"/>
</dbReference>
<name>C7RDP5_ANAPD</name>
<evidence type="ECO:0000256" key="12">
    <source>
        <dbReference type="ARBA" id="ARBA00034000"/>
    </source>
</evidence>
<evidence type="ECO:0000256" key="7">
    <source>
        <dbReference type="ARBA" id="ARBA00022729"/>
    </source>
</evidence>
<accession>C7RDP5</accession>
<dbReference type="PANTHER" id="PTHR21581:SF6">
    <property type="entry name" value="TRAFFICKING PROTEIN PARTICLE COMPLEX SUBUNIT 12"/>
    <property type="match status" value="1"/>
</dbReference>
<evidence type="ECO:0000313" key="19">
    <source>
        <dbReference type="Proteomes" id="UP000002294"/>
    </source>
</evidence>
<evidence type="ECO:0000256" key="16">
    <source>
        <dbReference type="SAM" id="SignalP"/>
    </source>
</evidence>
<dbReference type="InterPro" id="IPR037167">
    <property type="entry name" value="Peptidase_S11_C_sf"/>
</dbReference>
<dbReference type="GO" id="GO:0071555">
    <property type="term" value="P:cell wall organization"/>
    <property type="evidence" value="ECO:0007669"/>
    <property type="project" value="UniProtKB-KW"/>
</dbReference>
<dbReference type="InterPro" id="IPR015956">
    <property type="entry name" value="Peniciliin-bd_prot_C_sf"/>
</dbReference>
<feature type="domain" description="Peptidase S11 D-Ala-D-Ala carboxypeptidase A C-terminal" evidence="17">
    <location>
        <begin position="291"/>
        <end position="378"/>
    </location>
</feature>
<keyword evidence="19" id="KW-1185">Reference proteome</keyword>
<protein>
    <recommendedName>
        <fullName evidence="4">serine-type D-Ala-D-Ala carboxypeptidase</fullName>
        <ecNumber evidence="4">3.4.16.4</ecNumber>
    </recommendedName>
</protein>
<dbReference type="Pfam" id="PF07943">
    <property type="entry name" value="PBP5_C"/>
    <property type="match status" value="1"/>
</dbReference>
<keyword evidence="6" id="KW-0645">Protease</keyword>